<dbReference type="GO" id="GO:1903425">
    <property type="term" value="F:fluoride transmembrane transporter activity"/>
    <property type="evidence" value="ECO:0007669"/>
    <property type="project" value="TreeGrafter"/>
</dbReference>
<name>A0A382IHY6_9ZZZZ</name>
<keyword evidence="5 8" id="KW-0472">Membrane</keyword>
<dbReference type="NCBIfam" id="TIGR00494">
    <property type="entry name" value="crcB"/>
    <property type="match status" value="1"/>
</dbReference>
<dbReference type="PANTHER" id="PTHR28259:SF1">
    <property type="entry name" value="FLUORIDE EXPORT PROTEIN 1-RELATED"/>
    <property type="match status" value="1"/>
</dbReference>
<dbReference type="EMBL" id="UINC01067120">
    <property type="protein sequence ID" value="SVB98483.1"/>
    <property type="molecule type" value="Genomic_DNA"/>
</dbReference>
<organism evidence="9">
    <name type="scientific">marine metagenome</name>
    <dbReference type="NCBI Taxonomy" id="408172"/>
    <lineage>
        <taxon>unclassified sequences</taxon>
        <taxon>metagenomes</taxon>
        <taxon>ecological metagenomes</taxon>
    </lineage>
</organism>
<dbReference type="PANTHER" id="PTHR28259">
    <property type="entry name" value="FLUORIDE EXPORT PROTEIN 1-RELATED"/>
    <property type="match status" value="1"/>
</dbReference>
<feature type="transmembrane region" description="Helical" evidence="8">
    <location>
        <begin position="28"/>
        <end position="51"/>
    </location>
</feature>
<evidence type="ECO:0000313" key="9">
    <source>
        <dbReference type="EMBL" id="SVB98483.1"/>
    </source>
</evidence>
<feature type="transmembrane region" description="Helical" evidence="8">
    <location>
        <begin position="95"/>
        <end position="117"/>
    </location>
</feature>
<proteinExistence type="inferred from homology"/>
<evidence type="ECO:0000256" key="1">
    <source>
        <dbReference type="ARBA" id="ARBA00004651"/>
    </source>
</evidence>
<evidence type="ECO:0008006" key="10">
    <source>
        <dbReference type="Google" id="ProtNLM"/>
    </source>
</evidence>
<dbReference type="GO" id="GO:0005886">
    <property type="term" value="C:plasma membrane"/>
    <property type="evidence" value="ECO:0007669"/>
    <property type="project" value="UniProtKB-SubCell"/>
</dbReference>
<dbReference type="AlphaFoldDB" id="A0A382IHY6"/>
<gene>
    <name evidence="9" type="ORF">METZ01_LOCUS251337</name>
</gene>
<dbReference type="InterPro" id="IPR003691">
    <property type="entry name" value="FluC"/>
</dbReference>
<keyword evidence="3 8" id="KW-0812">Transmembrane</keyword>
<evidence type="ECO:0000256" key="3">
    <source>
        <dbReference type="ARBA" id="ARBA00022692"/>
    </source>
</evidence>
<evidence type="ECO:0000256" key="4">
    <source>
        <dbReference type="ARBA" id="ARBA00022989"/>
    </source>
</evidence>
<feature type="transmembrane region" description="Helical" evidence="8">
    <location>
        <begin position="63"/>
        <end position="83"/>
    </location>
</feature>
<reference evidence="9" key="1">
    <citation type="submission" date="2018-05" db="EMBL/GenBank/DDBJ databases">
        <authorList>
            <person name="Lanie J.A."/>
            <person name="Ng W.-L."/>
            <person name="Kazmierczak K.M."/>
            <person name="Andrzejewski T.M."/>
            <person name="Davidsen T.M."/>
            <person name="Wayne K.J."/>
            <person name="Tettelin H."/>
            <person name="Glass J.I."/>
            <person name="Rusch D."/>
            <person name="Podicherti R."/>
            <person name="Tsui H.-C.T."/>
            <person name="Winkler M.E."/>
        </authorList>
    </citation>
    <scope>NUCLEOTIDE SEQUENCE</scope>
</reference>
<sequence>MIKLIYVASGGAVGAVLRYLTSNFYKFYFPNFPIGTLFINFIGSFLIGILASNLESRGTSYIFIKYFLIIGILGSFTTFSTFSLETIQLVNDKKIFLSLVYIFLSISLCILGAFFGFNINKIWL</sequence>
<comment type="catalytic activity">
    <reaction evidence="7">
        <text>fluoride(in) = fluoride(out)</text>
        <dbReference type="Rhea" id="RHEA:76159"/>
        <dbReference type="ChEBI" id="CHEBI:17051"/>
    </reaction>
    <physiologicalReaction direction="left-to-right" evidence="7">
        <dbReference type="Rhea" id="RHEA:76160"/>
    </physiologicalReaction>
</comment>
<evidence type="ECO:0000256" key="5">
    <source>
        <dbReference type="ARBA" id="ARBA00023136"/>
    </source>
</evidence>
<dbReference type="Pfam" id="PF02537">
    <property type="entry name" value="CRCB"/>
    <property type="match status" value="1"/>
</dbReference>
<accession>A0A382IHY6</accession>
<evidence type="ECO:0000256" key="8">
    <source>
        <dbReference type="SAM" id="Phobius"/>
    </source>
</evidence>
<dbReference type="HAMAP" id="MF_00454">
    <property type="entry name" value="FluC"/>
    <property type="match status" value="1"/>
</dbReference>
<keyword evidence="4 8" id="KW-1133">Transmembrane helix</keyword>
<comment type="similarity">
    <text evidence="6">Belongs to the fluoride channel Fluc/FEX (TC 1.A.43) family.</text>
</comment>
<evidence type="ECO:0000256" key="7">
    <source>
        <dbReference type="ARBA" id="ARBA00035585"/>
    </source>
</evidence>
<evidence type="ECO:0000256" key="2">
    <source>
        <dbReference type="ARBA" id="ARBA00022475"/>
    </source>
</evidence>
<protein>
    <recommendedName>
        <fullName evidence="10">Fluoride ion transporter CrcB</fullName>
    </recommendedName>
</protein>
<comment type="subcellular location">
    <subcellularLocation>
        <location evidence="1">Cell membrane</location>
        <topology evidence="1">Multi-pass membrane protein</topology>
    </subcellularLocation>
</comment>
<evidence type="ECO:0000256" key="6">
    <source>
        <dbReference type="ARBA" id="ARBA00035120"/>
    </source>
</evidence>
<keyword evidence="2" id="KW-1003">Cell membrane</keyword>